<keyword evidence="1" id="KW-0813">Transport</keyword>
<dbReference type="PANTHER" id="PTHR13276:SF0">
    <property type="entry name" value="GUANINE NUCLEOTIDE EXCHANGE FACTOR MSS4"/>
    <property type="match status" value="1"/>
</dbReference>
<evidence type="ECO:0000313" key="4">
    <source>
        <dbReference type="EMBL" id="ELR20280.1"/>
    </source>
</evidence>
<dbReference type="InterPro" id="IPR011057">
    <property type="entry name" value="Mss4-like_sf"/>
</dbReference>
<dbReference type="SUPFAM" id="SSF51316">
    <property type="entry name" value="Mss4-like"/>
    <property type="match status" value="1"/>
</dbReference>
<reference evidence="4 5" key="1">
    <citation type="journal article" date="2013" name="Genome Biol.">
        <title>Genome of Acanthamoeba castellanii highlights extensive lateral gene transfer and early evolution of tyrosine kinase signaling.</title>
        <authorList>
            <person name="Clarke M."/>
            <person name="Lohan A.J."/>
            <person name="Liu B."/>
            <person name="Lagkouvardos I."/>
            <person name="Roy S."/>
            <person name="Zafar N."/>
            <person name="Bertelli C."/>
            <person name="Schilde C."/>
            <person name="Kianianmomeni A."/>
            <person name="Burglin T.R."/>
            <person name="Frech C."/>
            <person name="Turcotte B."/>
            <person name="Kopec K.O."/>
            <person name="Synnott J.M."/>
            <person name="Choo C."/>
            <person name="Paponov I."/>
            <person name="Finkler A."/>
            <person name="Soon Heng Tan C."/>
            <person name="Hutchins A.P."/>
            <person name="Weinmeier T."/>
            <person name="Rattei T."/>
            <person name="Chu J.S."/>
            <person name="Gimenez G."/>
            <person name="Irimia M."/>
            <person name="Rigden D.J."/>
            <person name="Fitzpatrick D.A."/>
            <person name="Lorenzo-Morales J."/>
            <person name="Bateman A."/>
            <person name="Chiu C.H."/>
            <person name="Tang P."/>
            <person name="Hegemann P."/>
            <person name="Fromm H."/>
            <person name="Raoult D."/>
            <person name="Greub G."/>
            <person name="Miranda-Saavedra D."/>
            <person name="Chen N."/>
            <person name="Nash P."/>
            <person name="Ginger M.L."/>
            <person name="Horn M."/>
            <person name="Schaap P."/>
            <person name="Caler L."/>
            <person name="Loftus B."/>
        </authorList>
    </citation>
    <scope>NUCLEOTIDE SEQUENCE [LARGE SCALE GENOMIC DNA]</scope>
    <source>
        <strain evidence="4 5">Neff</strain>
    </source>
</reference>
<dbReference type="STRING" id="1257118.L8H520"/>
<sequence length="100" mass="11366">MRCGRCTSVLLLPNKATLCHRPITLHKSRGGENAEQETLDWHWEVATMWEFENMGFSNTLSLGRPAKYLTCADCEQDVLGVHFLDETKLYVAASRVDYST</sequence>
<protein>
    <submittedName>
        <fullName evidence="4">Mss4 protein</fullName>
    </submittedName>
</protein>
<dbReference type="VEuPathDB" id="AmoebaDB:ACA1_307250"/>
<dbReference type="PROSITE" id="PS51796">
    <property type="entry name" value="MSS4"/>
    <property type="match status" value="1"/>
</dbReference>
<keyword evidence="5" id="KW-1185">Reference proteome</keyword>
<dbReference type="OrthoDB" id="30840at2759"/>
<dbReference type="GeneID" id="14921142"/>
<dbReference type="KEGG" id="acan:ACA1_307250"/>
<proteinExistence type="predicted"/>
<name>L8H520_ACACF</name>
<dbReference type="GO" id="GO:0006892">
    <property type="term" value="P:post-Golgi vesicle-mediated transport"/>
    <property type="evidence" value="ECO:0007669"/>
    <property type="project" value="TreeGrafter"/>
</dbReference>
<evidence type="ECO:0000256" key="3">
    <source>
        <dbReference type="ARBA" id="ARBA00022927"/>
    </source>
</evidence>
<dbReference type="InterPro" id="IPR011323">
    <property type="entry name" value="Mss4/transl-control_tumour"/>
</dbReference>
<evidence type="ECO:0000313" key="5">
    <source>
        <dbReference type="Proteomes" id="UP000011083"/>
    </source>
</evidence>
<dbReference type="PANTHER" id="PTHR13276">
    <property type="entry name" value="GUANINE NUCLEOTIDE EXCHANGE FACTOR MSS4"/>
    <property type="match status" value="1"/>
</dbReference>
<dbReference type="Proteomes" id="UP000011083">
    <property type="component" value="Unassembled WGS sequence"/>
</dbReference>
<evidence type="ECO:0000256" key="2">
    <source>
        <dbReference type="ARBA" id="ARBA00022658"/>
    </source>
</evidence>
<dbReference type="GO" id="GO:0005829">
    <property type="term" value="C:cytosol"/>
    <property type="evidence" value="ECO:0007669"/>
    <property type="project" value="TreeGrafter"/>
</dbReference>
<organism evidence="4 5">
    <name type="scientific">Acanthamoeba castellanii (strain ATCC 30010 / Neff)</name>
    <dbReference type="NCBI Taxonomy" id="1257118"/>
    <lineage>
        <taxon>Eukaryota</taxon>
        <taxon>Amoebozoa</taxon>
        <taxon>Discosea</taxon>
        <taxon>Longamoebia</taxon>
        <taxon>Centramoebida</taxon>
        <taxon>Acanthamoebidae</taxon>
        <taxon>Acanthamoeba</taxon>
    </lineage>
</organism>
<keyword evidence="3" id="KW-0653">Protein transport</keyword>
<dbReference type="InterPro" id="IPR007515">
    <property type="entry name" value="Mss4"/>
</dbReference>
<dbReference type="RefSeq" id="XP_004342396.1">
    <property type="nucleotide sequence ID" value="XM_004342347.1"/>
</dbReference>
<dbReference type="GO" id="GO:0007264">
    <property type="term" value="P:small GTPase-mediated signal transduction"/>
    <property type="evidence" value="ECO:0007669"/>
    <property type="project" value="InterPro"/>
</dbReference>
<dbReference type="GO" id="GO:0016020">
    <property type="term" value="C:membrane"/>
    <property type="evidence" value="ECO:0007669"/>
    <property type="project" value="TreeGrafter"/>
</dbReference>
<dbReference type="AlphaFoldDB" id="L8H520"/>
<dbReference type="GO" id="GO:0008270">
    <property type="term" value="F:zinc ion binding"/>
    <property type="evidence" value="ECO:0007669"/>
    <property type="project" value="TreeGrafter"/>
</dbReference>
<keyword evidence="2" id="KW-0344">Guanine-nucleotide releasing factor</keyword>
<accession>L8H520</accession>
<dbReference type="GO" id="GO:0015031">
    <property type="term" value="P:protein transport"/>
    <property type="evidence" value="ECO:0007669"/>
    <property type="project" value="UniProtKB-KW"/>
</dbReference>
<dbReference type="Pfam" id="PF04421">
    <property type="entry name" value="Mss4"/>
    <property type="match status" value="1"/>
</dbReference>
<dbReference type="EMBL" id="KB007923">
    <property type="protein sequence ID" value="ELR20280.1"/>
    <property type="molecule type" value="Genomic_DNA"/>
</dbReference>
<evidence type="ECO:0000256" key="1">
    <source>
        <dbReference type="ARBA" id="ARBA00022448"/>
    </source>
</evidence>
<dbReference type="GO" id="GO:0005085">
    <property type="term" value="F:guanyl-nucleotide exchange factor activity"/>
    <property type="evidence" value="ECO:0007669"/>
    <property type="project" value="UniProtKB-KW"/>
</dbReference>
<dbReference type="Gene3D" id="2.170.150.10">
    <property type="entry name" value="Metal Binding Protein, Guanine Nucleotide Exchange Factor, Chain A"/>
    <property type="match status" value="1"/>
</dbReference>
<gene>
    <name evidence="4" type="ORF">ACA1_307250</name>
</gene>